<proteinExistence type="predicted"/>
<evidence type="ECO:0000313" key="3">
    <source>
        <dbReference type="EMBL" id="MBB5716973.1"/>
    </source>
</evidence>
<reference evidence="3 4" key="1">
    <citation type="submission" date="2020-08" db="EMBL/GenBank/DDBJ databases">
        <title>Genomic Encyclopedia of Type Strains, Phase IV (KMG-IV): sequencing the most valuable type-strain genomes for metagenomic binning, comparative biology and taxonomic classification.</title>
        <authorList>
            <person name="Goeker M."/>
        </authorList>
    </citation>
    <scope>NUCLEOTIDE SEQUENCE [LARGE SCALE GENOMIC DNA]</scope>
    <source>
        <strain evidence="3 4">DSM 100044</strain>
    </source>
</reference>
<dbReference type="Proteomes" id="UP000546200">
    <property type="component" value="Unassembled WGS sequence"/>
</dbReference>
<accession>A0A7W9BH06</accession>
<feature type="chain" id="PRO_5031010174" evidence="2">
    <location>
        <begin position="22"/>
        <end position="102"/>
    </location>
</feature>
<feature type="signal peptide" evidence="2">
    <location>
        <begin position="1"/>
        <end position="21"/>
    </location>
</feature>
<evidence type="ECO:0000256" key="2">
    <source>
        <dbReference type="SAM" id="SignalP"/>
    </source>
</evidence>
<dbReference type="RefSeq" id="WP_184060688.1">
    <property type="nucleotide sequence ID" value="NZ_JACIJK010000019.1"/>
</dbReference>
<keyword evidence="2" id="KW-0732">Signal</keyword>
<keyword evidence="4" id="KW-1185">Reference proteome</keyword>
<organism evidence="3 4">
    <name type="scientific">Sphingomonas aerophila</name>
    <dbReference type="NCBI Taxonomy" id="1344948"/>
    <lineage>
        <taxon>Bacteria</taxon>
        <taxon>Pseudomonadati</taxon>
        <taxon>Pseudomonadota</taxon>
        <taxon>Alphaproteobacteria</taxon>
        <taxon>Sphingomonadales</taxon>
        <taxon>Sphingomonadaceae</taxon>
        <taxon>Sphingomonas</taxon>
    </lineage>
</organism>
<gene>
    <name evidence="3" type="ORF">FHS94_003845</name>
</gene>
<feature type="region of interest" description="Disordered" evidence="1">
    <location>
        <begin position="20"/>
        <end position="71"/>
    </location>
</feature>
<dbReference type="AlphaFoldDB" id="A0A7W9BH06"/>
<dbReference type="EMBL" id="JACIJK010000019">
    <property type="protein sequence ID" value="MBB5716973.1"/>
    <property type="molecule type" value="Genomic_DNA"/>
</dbReference>
<feature type="compositionally biased region" description="Polar residues" evidence="1">
    <location>
        <begin position="20"/>
        <end position="29"/>
    </location>
</feature>
<sequence length="102" mass="10890">MKHPITTALVGAALCATGALAQSHQQGSHNPALKDGGPHRVSSPAHGANSFTEDQAHGRLRKAGFSRVSNLRKDNHGVWRGVAYRGRSKVRVGVDYKGNVVR</sequence>
<evidence type="ECO:0000313" key="4">
    <source>
        <dbReference type="Proteomes" id="UP000546200"/>
    </source>
</evidence>
<evidence type="ECO:0000256" key="1">
    <source>
        <dbReference type="SAM" id="MobiDB-lite"/>
    </source>
</evidence>
<protein>
    <submittedName>
        <fullName evidence="3">Putative membrane protein</fullName>
    </submittedName>
</protein>
<name>A0A7W9BH06_9SPHN</name>
<comment type="caution">
    <text evidence="3">The sequence shown here is derived from an EMBL/GenBank/DDBJ whole genome shotgun (WGS) entry which is preliminary data.</text>
</comment>